<accession>A0A7S6WQ44</accession>
<name>A0A7S6WQ44_9SPIR</name>
<dbReference type="RefSeq" id="WP_194076145.1">
    <property type="nucleotide sequence ID" value="NZ_CP045670.1"/>
</dbReference>
<dbReference type="EMBL" id="CP061839">
    <property type="protein sequence ID" value="QOW60677.1"/>
    <property type="molecule type" value="Genomic_DNA"/>
</dbReference>
<reference evidence="1 2" key="1">
    <citation type="submission" date="2020-09" db="EMBL/GenBank/DDBJ databases">
        <title>Characterization of Treponema spp. from bovine digital dermatitis in Korea.</title>
        <authorList>
            <person name="Espiritu H.M."/>
            <person name="Cho Y.I."/>
            <person name="Mamuad L."/>
        </authorList>
    </citation>
    <scope>NUCLEOTIDE SEQUENCE [LARGE SCALE GENOMIC DNA]</scope>
    <source>
        <strain evidence="1 2">KS1</strain>
    </source>
</reference>
<proteinExistence type="predicted"/>
<evidence type="ECO:0000313" key="1">
    <source>
        <dbReference type="EMBL" id="QOW60677.1"/>
    </source>
</evidence>
<dbReference type="AlphaFoldDB" id="A0A7S6WQ44"/>
<protein>
    <submittedName>
        <fullName evidence="1">Uncharacterized protein</fullName>
    </submittedName>
</protein>
<organism evidence="1 2">
    <name type="scientific">Treponema pedis</name>
    <dbReference type="NCBI Taxonomy" id="409322"/>
    <lineage>
        <taxon>Bacteria</taxon>
        <taxon>Pseudomonadati</taxon>
        <taxon>Spirochaetota</taxon>
        <taxon>Spirochaetia</taxon>
        <taxon>Spirochaetales</taxon>
        <taxon>Treponemataceae</taxon>
        <taxon>Treponema</taxon>
    </lineage>
</organism>
<dbReference type="Proteomes" id="UP000593915">
    <property type="component" value="Chromosome"/>
</dbReference>
<sequence>MKKIIFFILTSIVLAVCFTGCNKTSKEDNSVMQVIKEAEGMTLEQLLEKAYQESNGKVLKGLGNSSRGKTAGEGFVALMKTKYPDYTGSIDWAQPKNNTIFDQLTNDSKNAKPEFSMTLIQDGAQIKTKMIDTGVLYNFIPKEWKEAEGVDINGNGNPLVLQTLSKVFMYNNVEASNNYMNVWDFVKQEQRPMCMGLESEPIGKNFLLMLTNEKYSNIVKDAFESLPEEDKTYFSPIIGELEEKAKELGLTENGKYALAWIKLFVSQFNVKTDDAPISLDLVKKSSKNQTGLLVYSKLRSIKETEESSINNITVAAYQDGYKGFGGYAYKHYLQVLNHAPLPWTACAFISYMVTVKEGFHPWGKDMGGYCSNPNVNQDHSKDGYVDGENLFPAKNDRGYDWWITQGQGGLIVEDPAYCAEVIFTVGEWISSIKK</sequence>
<evidence type="ECO:0000313" key="2">
    <source>
        <dbReference type="Proteomes" id="UP000593915"/>
    </source>
</evidence>
<gene>
    <name evidence="1" type="ORF">IFE08_12920</name>
</gene>